<keyword evidence="4" id="KW-1185">Reference proteome</keyword>
<name>A0A1J4KAF6_9EUKA</name>
<accession>A0A1J4KAF6</accession>
<proteinExistence type="predicted"/>
<dbReference type="RefSeq" id="XP_068359573.1">
    <property type="nucleotide sequence ID" value="XM_068504429.1"/>
</dbReference>
<dbReference type="OrthoDB" id="10691210at2759"/>
<evidence type="ECO:0000259" key="2">
    <source>
        <dbReference type="Pfam" id="PF04111"/>
    </source>
</evidence>
<reference evidence="3" key="1">
    <citation type="submission" date="2016-10" db="EMBL/GenBank/DDBJ databases">
        <authorList>
            <person name="Benchimol M."/>
            <person name="Almeida L.G."/>
            <person name="Vasconcelos A.T."/>
            <person name="Perreira-Neves A."/>
            <person name="Rosa I.A."/>
            <person name="Tasca T."/>
            <person name="Bogo M.R."/>
            <person name="de Souza W."/>
        </authorList>
    </citation>
    <scope>NUCLEOTIDE SEQUENCE [LARGE SCALE GENOMIC DNA]</scope>
    <source>
        <strain evidence="3">K</strain>
    </source>
</reference>
<evidence type="ECO:0000256" key="1">
    <source>
        <dbReference type="SAM" id="MobiDB-lite"/>
    </source>
</evidence>
<dbReference type="Gene3D" id="1.10.418.40">
    <property type="entry name" value="Autophagy protein 6/Beclin 1"/>
    <property type="match status" value="1"/>
</dbReference>
<dbReference type="InterPro" id="IPR040455">
    <property type="entry name" value="Atg6_BARA"/>
</dbReference>
<evidence type="ECO:0000313" key="4">
    <source>
        <dbReference type="Proteomes" id="UP000179807"/>
    </source>
</evidence>
<dbReference type="InterPro" id="IPR038274">
    <property type="entry name" value="Atg6/Beclin_C_sf"/>
</dbReference>
<dbReference type="Pfam" id="PF04111">
    <property type="entry name" value="APG6"/>
    <property type="match status" value="1"/>
</dbReference>
<sequence>MEIFTTCKQCGKLLFIPKSIWDVISSNPNSDKNSNAIISQPPLKRNCDVTILVDPQQTESYLNFVEETKTMTFNKNNVYFPLCPDCSTTYIQHLKNYRKLFEKTSELIDKKFTNIPKDVFNIQYQNAISPSETRGLLKPQQNTTSSPKKKLKRRQLKQIKQNLHSSPKDKICPDPLDFTNPRHRILPLLMDISSKPKTFCPMESCYVFKISANRHYGTINDLRIGFFKYYRNTILENNIGLSFILHLIYHLKRAFNSDVIRIRLHPHPAISLQDGPFYKLIVPENKKHQKLDEINNAIHSLFVAFNIINDASMVIPNIKYSMPPYEINTEIRTVGDISYDFNWKTIEEWSVAMRLFLVDLKMIQFRSLRTAFLH</sequence>
<protein>
    <recommendedName>
        <fullName evidence="2">Atg6 BARA domain-containing protein</fullName>
    </recommendedName>
</protein>
<dbReference type="Proteomes" id="UP000179807">
    <property type="component" value="Unassembled WGS sequence"/>
</dbReference>
<feature type="domain" description="Atg6 BARA" evidence="2">
    <location>
        <begin position="207"/>
        <end position="363"/>
    </location>
</feature>
<dbReference type="AlphaFoldDB" id="A0A1J4KAF6"/>
<gene>
    <name evidence="3" type="ORF">TRFO_25551</name>
</gene>
<evidence type="ECO:0000313" key="3">
    <source>
        <dbReference type="EMBL" id="OHT06437.1"/>
    </source>
</evidence>
<feature type="region of interest" description="Disordered" evidence="1">
    <location>
        <begin position="131"/>
        <end position="152"/>
    </location>
</feature>
<comment type="caution">
    <text evidence="3">The sequence shown here is derived from an EMBL/GenBank/DDBJ whole genome shotgun (WGS) entry which is preliminary data.</text>
</comment>
<dbReference type="GeneID" id="94839133"/>
<organism evidence="3 4">
    <name type="scientific">Tritrichomonas foetus</name>
    <dbReference type="NCBI Taxonomy" id="1144522"/>
    <lineage>
        <taxon>Eukaryota</taxon>
        <taxon>Metamonada</taxon>
        <taxon>Parabasalia</taxon>
        <taxon>Tritrichomonadida</taxon>
        <taxon>Tritrichomonadidae</taxon>
        <taxon>Tritrichomonas</taxon>
    </lineage>
</organism>
<dbReference type="VEuPathDB" id="TrichDB:TRFO_25551"/>
<dbReference type="EMBL" id="MLAK01000726">
    <property type="protein sequence ID" value="OHT06437.1"/>
    <property type="molecule type" value="Genomic_DNA"/>
</dbReference>